<dbReference type="PANTHER" id="PTHR34853:SF1">
    <property type="entry name" value="LIPASE 5"/>
    <property type="match status" value="1"/>
</dbReference>
<dbReference type="Gene3D" id="3.40.50.1820">
    <property type="entry name" value="alpha/beta hydrolase"/>
    <property type="match status" value="1"/>
</dbReference>
<keyword evidence="1" id="KW-0732">Signal</keyword>
<evidence type="ECO:0000313" key="2">
    <source>
        <dbReference type="EMBL" id="MDN4166748.1"/>
    </source>
</evidence>
<name>A0ABT8F8N8_9BACT</name>
<dbReference type="InterPro" id="IPR005152">
    <property type="entry name" value="Lipase_secreted"/>
</dbReference>
<feature type="chain" id="PRO_5045408731" evidence="1">
    <location>
        <begin position="21"/>
        <end position="390"/>
    </location>
</feature>
<organism evidence="2 3">
    <name type="scientific">Shiella aurantiaca</name>
    <dbReference type="NCBI Taxonomy" id="3058365"/>
    <lineage>
        <taxon>Bacteria</taxon>
        <taxon>Pseudomonadati</taxon>
        <taxon>Bacteroidota</taxon>
        <taxon>Cytophagia</taxon>
        <taxon>Cytophagales</taxon>
        <taxon>Shiellaceae</taxon>
        <taxon>Shiella</taxon>
    </lineage>
</organism>
<dbReference type="PROSITE" id="PS51257">
    <property type="entry name" value="PROKAR_LIPOPROTEIN"/>
    <property type="match status" value="1"/>
</dbReference>
<protein>
    <submittedName>
        <fullName evidence="2">Lipase family protein</fullName>
    </submittedName>
</protein>
<dbReference type="EMBL" id="JAUHJS010000008">
    <property type="protein sequence ID" value="MDN4166748.1"/>
    <property type="molecule type" value="Genomic_DNA"/>
</dbReference>
<accession>A0ABT8F8N8</accession>
<evidence type="ECO:0000256" key="1">
    <source>
        <dbReference type="SAM" id="SignalP"/>
    </source>
</evidence>
<dbReference type="PANTHER" id="PTHR34853">
    <property type="match status" value="1"/>
</dbReference>
<dbReference type="InterPro" id="IPR029058">
    <property type="entry name" value="AB_hydrolase_fold"/>
</dbReference>
<keyword evidence="3" id="KW-1185">Reference proteome</keyword>
<proteinExistence type="predicted"/>
<dbReference type="Gene3D" id="1.10.260.160">
    <property type="match status" value="1"/>
</dbReference>
<dbReference type="PIRSF" id="PIRSF029171">
    <property type="entry name" value="Esterase_LipA"/>
    <property type="match status" value="1"/>
</dbReference>
<dbReference type="RefSeq" id="WP_320005286.1">
    <property type="nucleotide sequence ID" value="NZ_JAUHJS010000008.1"/>
</dbReference>
<dbReference type="SUPFAM" id="SSF53474">
    <property type="entry name" value="alpha/beta-Hydrolases"/>
    <property type="match status" value="1"/>
</dbReference>
<gene>
    <name evidence="2" type="ORF">QWY31_14650</name>
</gene>
<sequence length="390" mass="42577">MKKLLSHPLCLIAFSVLLFSCDSGEDTVDPSADNEYLVSAELISSQTQAELDTYLESIGFGAFATLTSSDVEAYKVVYNTVDTDGNAITASGAMIIPTDPGLYAVHSYQHGTLVDKAQAPSNYVINTEATTVATAFASIGYVMAVPDYLGYGETENMDHPFVHANSLARASHDMLKAVYEFVEDKELSVSDKLYLSGYSEGGFATMALLKYIEENSDLVVTKCAPGAGPYNITGFAEFIADQNVEMNFLPYYLWVLDTYNELYDLGKDWNYFLTPANAALVESGGYFAEGLNLNPQELFTAELLSDLKNGTFPALSAALEANNLYDWSPVTPIELWHGTTDDFVPYFHSEDAFEAMSANGATITLKPVVGGDHFSTPGSYFAGIYTFFRF</sequence>
<evidence type="ECO:0000313" key="3">
    <source>
        <dbReference type="Proteomes" id="UP001168552"/>
    </source>
</evidence>
<dbReference type="Proteomes" id="UP001168552">
    <property type="component" value="Unassembled WGS sequence"/>
</dbReference>
<feature type="signal peptide" evidence="1">
    <location>
        <begin position="1"/>
        <end position="20"/>
    </location>
</feature>
<reference evidence="2" key="1">
    <citation type="submission" date="2023-06" db="EMBL/GenBank/DDBJ databases">
        <title>Cytophagales bacterium Strain LB-30, isolated from soil.</title>
        <authorList>
            <person name="Liu B."/>
        </authorList>
    </citation>
    <scope>NUCLEOTIDE SEQUENCE</scope>
    <source>
        <strain evidence="2">LB-30</strain>
    </source>
</reference>
<comment type="caution">
    <text evidence="2">The sequence shown here is derived from an EMBL/GenBank/DDBJ whole genome shotgun (WGS) entry which is preliminary data.</text>
</comment>